<dbReference type="Pfam" id="PF05699">
    <property type="entry name" value="Dimer_Tnp_hAT"/>
    <property type="match status" value="1"/>
</dbReference>
<dbReference type="PANTHER" id="PTHR46289">
    <property type="entry name" value="52 KDA REPRESSOR OF THE INHIBITOR OF THE PROTEIN KINASE-LIKE PROTEIN-RELATED"/>
    <property type="match status" value="1"/>
</dbReference>
<dbReference type="AlphaFoldDB" id="A0A6G0SVP5"/>
<comment type="caution">
    <text evidence="2">The sequence shown here is derived from an EMBL/GenBank/DDBJ whole genome shotgun (WGS) entry which is preliminary data.</text>
</comment>
<evidence type="ECO:0000259" key="1">
    <source>
        <dbReference type="Pfam" id="PF05699"/>
    </source>
</evidence>
<dbReference type="GO" id="GO:0046983">
    <property type="term" value="F:protein dimerization activity"/>
    <property type="evidence" value="ECO:0007669"/>
    <property type="project" value="InterPro"/>
</dbReference>
<dbReference type="SUPFAM" id="SSF53098">
    <property type="entry name" value="Ribonuclease H-like"/>
    <property type="match status" value="1"/>
</dbReference>
<dbReference type="InterPro" id="IPR008906">
    <property type="entry name" value="HATC_C_dom"/>
</dbReference>
<accession>A0A6G0SVP5</accession>
<dbReference type="InterPro" id="IPR052958">
    <property type="entry name" value="IFN-induced_PKR_regulator"/>
</dbReference>
<proteinExistence type="predicted"/>
<dbReference type="Proteomes" id="UP000475862">
    <property type="component" value="Unassembled WGS sequence"/>
</dbReference>
<name>A0A6G0SVP5_APHGL</name>
<feature type="domain" description="HAT C-terminal dimerisation" evidence="1">
    <location>
        <begin position="327"/>
        <end position="394"/>
    </location>
</feature>
<dbReference type="InterPro" id="IPR012337">
    <property type="entry name" value="RNaseH-like_sf"/>
</dbReference>
<dbReference type="EMBL" id="VYZN01001262">
    <property type="protein sequence ID" value="KAE9522389.1"/>
    <property type="molecule type" value="Genomic_DNA"/>
</dbReference>
<sequence>MSGHLNGVQAKCKEKNNSIMYVHCYAHCLNLVLVDSICEKSNSKGKQNRLIFNFLGTVQFIYNFIESSPMRHSTLEKVAKETGDKLHTLKSCSNTRWACRAEAVKAIMNNYEVLIIAIENICENCSVPEMRAKGIGLLYQLKTFDFIFGMHMMNPILMLILKVSTLLQEPNLNLVLVMKNVNSLRSTLDSMRNDDSEYKQMFDRSVILCKKHDIAIPDRNYRKVSTRLDSNSSNQAFFNTKFDELKITVFYPLLDNLLSGIDLRFKQDTFDLVDAMACMLNMNLSQNTTKILSTFSKVSEEDLITELKLLKNYKNAMQLNGASGKSIYEWIDWLKTTGNSTVYTCVFKTLKMFTIIPVTSCTCERVFSKLTIVKSKLRSTMSQERLESLLLLFT</sequence>
<reference evidence="2 3" key="1">
    <citation type="submission" date="2019-08" db="EMBL/GenBank/DDBJ databases">
        <title>The genome of the soybean aphid Biotype 1, its phylome, world population structure and adaptation to the North American continent.</title>
        <authorList>
            <person name="Giordano R."/>
            <person name="Donthu R.K."/>
            <person name="Hernandez A.G."/>
            <person name="Wright C.L."/>
            <person name="Zimin A.V."/>
        </authorList>
    </citation>
    <scope>NUCLEOTIDE SEQUENCE [LARGE SCALE GENOMIC DNA]</scope>
    <source>
        <tissue evidence="2">Whole aphids</tissue>
    </source>
</reference>
<dbReference type="PANTHER" id="PTHR46289:SF17">
    <property type="entry name" value="HAT C-TERMINAL DIMERISATION DOMAIN-CONTAINING PROTEIN"/>
    <property type="match status" value="1"/>
</dbReference>
<dbReference type="OrthoDB" id="6610375at2759"/>
<evidence type="ECO:0000313" key="3">
    <source>
        <dbReference type="Proteomes" id="UP000475862"/>
    </source>
</evidence>
<gene>
    <name evidence="2" type="ORF">AGLY_017220</name>
</gene>
<protein>
    <recommendedName>
        <fullName evidence="1">HAT C-terminal dimerisation domain-containing protein</fullName>
    </recommendedName>
</protein>
<keyword evidence="3" id="KW-1185">Reference proteome</keyword>
<organism evidence="2 3">
    <name type="scientific">Aphis glycines</name>
    <name type="common">Soybean aphid</name>
    <dbReference type="NCBI Taxonomy" id="307491"/>
    <lineage>
        <taxon>Eukaryota</taxon>
        <taxon>Metazoa</taxon>
        <taxon>Ecdysozoa</taxon>
        <taxon>Arthropoda</taxon>
        <taxon>Hexapoda</taxon>
        <taxon>Insecta</taxon>
        <taxon>Pterygota</taxon>
        <taxon>Neoptera</taxon>
        <taxon>Paraneoptera</taxon>
        <taxon>Hemiptera</taxon>
        <taxon>Sternorrhyncha</taxon>
        <taxon>Aphidomorpha</taxon>
        <taxon>Aphidoidea</taxon>
        <taxon>Aphididae</taxon>
        <taxon>Aphidini</taxon>
        <taxon>Aphis</taxon>
        <taxon>Aphis</taxon>
    </lineage>
</organism>
<evidence type="ECO:0000313" key="2">
    <source>
        <dbReference type="EMBL" id="KAE9522389.1"/>
    </source>
</evidence>